<organism evidence="1 2">
    <name type="scientific">Acetivibrio clariflavus (strain DSM 19732 / NBRC 101661 / EBR45)</name>
    <name type="common">Clostridium clariflavum</name>
    <dbReference type="NCBI Taxonomy" id="720554"/>
    <lineage>
        <taxon>Bacteria</taxon>
        <taxon>Bacillati</taxon>
        <taxon>Bacillota</taxon>
        <taxon>Clostridia</taxon>
        <taxon>Eubacteriales</taxon>
        <taxon>Oscillospiraceae</taxon>
        <taxon>Acetivibrio</taxon>
    </lineage>
</organism>
<gene>
    <name evidence="1" type="ordered locus">Clocl_1890</name>
</gene>
<dbReference type="GO" id="GO:0006515">
    <property type="term" value="P:protein quality control for misfolded or incompletely synthesized proteins"/>
    <property type="evidence" value="ECO:0007669"/>
    <property type="project" value="TreeGrafter"/>
</dbReference>
<keyword evidence="1" id="KW-0378">Hydrolase</keyword>
<dbReference type="InterPro" id="IPR001940">
    <property type="entry name" value="Peptidase_S1C"/>
</dbReference>
<keyword evidence="2" id="KW-1185">Reference proteome</keyword>
<dbReference type="Pfam" id="PF13365">
    <property type="entry name" value="Trypsin_2"/>
    <property type="match status" value="1"/>
</dbReference>
<dbReference type="PRINTS" id="PR00834">
    <property type="entry name" value="PROTEASES2C"/>
</dbReference>
<accession>G8LUW5</accession>
<dbReference type="AlphaFoldDB" id="G8LUW5"/>
<dbReference type="GO" id="GO:0042597">
    <property type="term" value="C:periplasmic space"/>
    <property type="evidence" value="ECO:0007669"/>
    <property type="project" value="TreeGrafter"/>
</dbReference>
<dbReference type="RefSeq" id="WP_014255080.1">
    <property type="nucleotide sequence ID" value="NC_016627.1"/>
</dbReference>
<dbReference type="PANTHER" id="PTHR22939:SF129">
    <property type="entry name" value="SERINE PROTEASE HTRA2, MITOCHONDRIAL"/>
    <property type="match status" value="1"/>
</dbReference>
<dbReference type="KEGG" id="ccl:Clocl_1890"/>
<evidence type="ECO:0000313" key="1">
    <source>
        <dbReference type="EMBL" id="AEV68495.1"/>
    </source>
</evidence>
<dbReference type="eggNOG" id="COG0265">
    <property type="taxonomic scope" value="Bacteria"/>
</dbReference>
<proteinExistence type="predicted"/>
<dbReference type="SUPFAM" id="SSF50494">
    <property type="entry name" value="Trypsin-like serine proteases"/>
    <property type="match status" value="1"/>
</dbReference>
<dbReference type="GO" id="GO:0004252">
    <property type="term" value="F:serine-type endopeptidase activity"/>
    <property type="evidence" value="ECO:0007669"/>
    <property type="project" value="InterPro"/>
</dbReference>
<reference evidence="1 2" key="2">
    <citation type="journal article" date="2012" name="Stand. Genomic Sci.">
        <title>Complete Genome Sequence of Clostridium clariflavum DSM 19732.</title>
        <authorList>
            <person name="Izquierdo J.A."/>
            <person name="Goodwin L."/>
            <person name="Davenport K.W."/>
            <person name="Teshima H."/>
            <person name="Bruce D."/>
            <person name="Detter C."/>
            <person name="Tapia R."/>
            <person name="Han S."/>
            <person name="Land M."/>
            <person name="Hauser L."/>
            <person name="Jeffries C.D."/>
            <person name="Han J."/>
            <person name="Pitluck S."/>
            <person name="Nolan M."/>
            <person name="Chen A."/>
            <person name="Huntemann M."/>
            <person name="Mavromatis K."/>
            <person name="Mikhailova N."/>
            <person name="Liolios K."/>
            <person name="Woyke T."/>
            <person name="Lynd L.R."/>
        </authorList>
    </citation>
    <scope>NUCLEOTIDE SEQUENCE [LARGE SCALE GENOMIC DNA]</scope>
    <source>
        <strain evidence="2">DSM 19732 / NBRC 101661 / EBR45</strain>
    </source>
</reference>
<dbReference type="STRING" id="720554.Clocl_1890"/>
<keyword evidence="1" id="KW-0645">Protease</keyword>
<evidence type="ECO:0000313" key="2">
    <source>
        <dbReference type="Proteomes" id="UP000005435"/>
    </source>
</evidence>
<sequence precursor="true">MNAKLFVLIVSAIVIPSILGLFISLIFADINIGNAQVNDNYIDVKYTPLVSHNVALMSEETETTSTTPPKVKNKLYSVSYDDKELLDTEIAELKKYVCMILTSSGVQGSGVLINDEGYILTNYHVVNRGSIWVDFQDGEDSGTKFLHMKAKLIDFDKNEDIALIHVDNLSLGGYIKFAPENSIKLGEQVVSIGSSQGLINTLSFGHVTALRPYNDGNVIQTDAAISAGNSGGALLNKKGQLIGITTFKITGGENLNFAISNEKLMRFLDKVNYSND</sequence>
<name>G8LUW5_ACECE</name>
<dbReference type="HOGENOM" id="CLU_1007225_0_0_9"/>
<dbReference type="Gene3D" id="2.40.10.120">
    <property type="match status" value="1"/>
</dbReference>
<dbReference type="EMBL" id="CP003065">
    <property type="protein sequence ID" value="AEV68495.1"/>
    <property type="molecule type" value="Genomic_DNA"/>
</dbReference>
<protein>
    <submittedName>
        <fullName evidence="1">Trypsin-like serine protease with C-terminal PDZ domain</fullName>
    </submittedName>
</protein>
<dbReference type="PANTHER" id="PTHR22939">
    <property type="entry name" value="SERINE PROTEASE FAMILY S1C HTRA-RELATED"/>
    <property type="match status" value="1"/>
</dbReference>
<dbReference type="InterPro" id="IPR009003">
    <property type="entry name" value="Peptidase_S1_PA"/>
</dbReference>
<dbReference type="Proteomes" id="UP000005435">
    <property type="component" value="Chromosome"/>
</dbReference>
<reference evidence="2" key="1">
    <citation type="submission" date="2011-12" db="EMBL/GenBank/DDBJ databases">
        <title>Complete sequence of Clostridium clariflavum DSM 19732.</title>
        <authorList>
            <consortium name="US DOE Joint Genome Institute"/>
            <person name="Lucas S."/>
            <person name="Han J."/>
            <person name="Lapidus A."/>
            <person name="Cheng J.-F."/>
            <person name="Goodwin L."/>
            <person name="Pitluck S."/>
            <person name="Peters L."/>
            <person name="Teshima H."/>
            <person name="Detter J.C."/>
            <person name="Han C."/>
            <person name="Tapia R."/>
            <person name="Land M."/>
            <person name="Hauser L."/>
            <person name="Kyrpides N."/>
            <person name="Ivanova N."/>
            <person name="Pagani I."/>
            <person name="Kitzmiller T."/>
            <person name="Lynd L."/>
            <person name="Izquierdo J."/>
            <person name="Woyke T."/>
        </authorList>
    </citation>
    <scope>NUCLEOTIDE SEQUENCE [LARGE SCALE GENOMIC DNA]</scope>
    <source>
        <strain evidence="2">DSM 19732 / NBRC 101661 / EBR45</strain>
    </source>
</reference>